<proteinExistence type="predicted"/>
<gene>
    <name evidence="5" type="primary">ziaR</name>
    <name evidence="5" type="ORF">SCNRRL3882_4634</name>
</gene>
<dbReference type="Gene3D" id="1.10.10.10">
    <property type="entry name" value="Winged helix-like DNA-binding domain superfamily/Winged helix DNA-binding domain"/>
    <property type="match status" value="1"/>
</dbReference>
<evidence type="ECO:0000259" key="4">
    <source>
        <dbReference type="PROSITE" id="PS50987"/>
    </source>
</evidence>
<dbReference type="InterPro" id="IPR011991">
    <property type="entry name" value="ArsR-like_HTH"/>
</dbReference>
<dbReference type="Pfam" id="PF01022">
    <property type="entry name" value="HTH_5"/>
    <property type="match status" value="1"/>
</dbReference>
<dbReference type="RefSeq" id="WP_010035487.1">
    <property type="nucleotide sequence ID" value="NZ_LT962942.1"/>
</dbReference>
<organism evidence="5 6">
    <name type="scientific">Streptomyces chartreusis NRRL 3882</name>
    <dbReference type="NCBI Taxonomy" id="1079985"/>
    <lineage>
        <taxon>Bacteria</taxon>
        <taxon>Bacillati</taxon>
        <taxon>Actinomycetota</taxon>
        <taxon>Actinomycetes</taxon>
        <taxon>Kitasatosporales</taxon>
        <taxon>Streptomycetaceae</taxon>
        <taxon>Streptomyces</taxon>
    </lineage>
</organism>
<keyword evidence="1" id="KW-0805">Transcription regulation</keyword>
<dbReference type="InterPro" id="IPR036388">
    <property type="entry name" value="WH-like_DNA-bd_sf"/>
</dbReference>
<dbReference type="InterPro" id="IPR001845">
    <property type="entry name" value="HTH_ArsR_DNA-bd_dom"/>
</dbReference>
<dbReference type="OrthoDB" id="3460651at2"/>
<evidence type="ECO:0000313" key="6">
    <source>
        <dbReference type="Proteomes" id="UP000235464"/>
    </source>
</evidence>
<sequence>MTIVFRVPADGAERVGFAYSPTMEAVLSLHVLVEPKHHPVQHGWVRAMRKLSPALKREIEAFSYAVRSYFPEFLFPQPTGQLAAFEDELAGLRGADPELVRLEFAVPLLTPWPGGGEGRDPQVLDEPEVRGLLRERVARESDEAMAAMLLDDPRALLERFLSMLERYWREAFQEEWARLEPELAAGVSEAGHQIEQRGLYGMLRGLWPEVRSDPQAERFWLERPHDHEVAIGPDDTLVLAPSAYVWPHVRVNCDGPWPLGLVFPVSSIVREARPRIPPTRLVGTLRALADDTRLRALRLLAERPRSTQELAPLVGVSEAALSKHLRVLADAGLLERRREGYYVLYRLAPGQVAGLTPSLESFLHGDGDGEVTEHD</sequence>
<dbReference type="GO" id="GO:0003677">
    <property type="term" value="F:DNA binding"/>
    <property type="evidence" value="ECO:0007669"/>
    <property type="project" value="UniProtKB-KW"/>
</dbReference>
<dbReference type="PROSITE" id="PS50987">
    <property type="entry name" value="HTH_ARSR_2"/>
    <property type="match status" value="1"/>
</dbReference>
<name>A0A2N9BCS8_STRCX</name>
<dbReference type="SMART" id="SM00418">
    <property type="entry name" value="HTH_ARSR"/>
    <property type="match status" value="1"/>
</dbReference>
<keyword evidence="3" id="KW-0804">Transcription</keyword>
<feature type="domain" description="HTH arsR-type" evidence="4">
    <location>
        <begin position="273"/>
        <end position="367"/>
    </location>
</feature>
<dbReference type="EMBL" id="LT963352">
    <property type="protein sequence ID" value="SOR81182.1"/>
    <property type="molecule type" value="Genomic_DNA"/>
</dbReference>
<dbReference type="PANTHER" id="PTHR33154">
    <property type="entry name" value="TRANSCRIPTIONAL REGULATOR, ARSR FAMILY"/>
    <property type="match status" value="1"/>
</dbReference>
<dbReference type="PRINTS" id="PR00778">
    <property type="entry name" value="HTHARSR"/>
</dbReference>
<dbReference type="AlphaFoldDB" id="A0A2N9BCS8"/>
<accession>A0A2N9BCS8</accession>
<evidence type="ECO:0000313" key="5">
    <source>
        <dbReference type="EMBL" id="SOR81182.1"/>
    </source>
</evidence>
<dbReference type="Proteomes" id="UP000235464">
    <property type="component" value="Chromosome I"/>
</dbReference>
<dbReference type="SUPFAM" id="SSF46785">
    <property type="entry name" value="Winged helix' DNA-binding domain"/>
    <property type="match status" value="1"/>
</dbReference>
<keyword evidence="2" id="KW-0238">DNA-binding</keyword>
<keyword evidence="6" id="KW-1185">Reference proteome</keyword>
<dbReference type="InterPro" id="IPR051081">
    <property type="entry name" value="HTH_MetalResp_TranReg"/>
</dbReference>
<reference evidence="6" key="1">
    <citation type="submission" date="2017-11" db="EMBL/GenBank/DDBJ databases">
        <authorList>
            <person name="Wibberg D."/>
        </authorList>
    </citation>
    <scope>NUCLEOTIDE SEQUENCE [LARGE SCALE GENOMIC DNA]</scope>
</reference>
<dbReference type="InterPro" id="IPR036390">
    <property type="entry name" value="WH_DNA-bd_sf"/>
</dbReference>
<evidence type="ECO:0000256" key="1">
    <source>
        <dbReference type="ARBA" id="ARBA00023015"/>
    </source>
</evidence>
<evidence type="ECO:0000256" key="3">
    <source>
        <dbReference type="ARBA" id="ARBA00023163"/>
    </source>
</evidence>
<dbReference type="NCBIfam" id="NF033788">
    <property type="entry name" value="HTH_metalloreg"/>
    <property type="match status" value="1"/>
</dbReference>
<protein>
    <recommendedName>
        <fullName evidence="4">HTH arsR-type domain-containing protein</fullName>
    </recommendedName>
</protein>
<dbReference type="InterPro" id="IPR045981">
    <property type="entry name" value="DUF5937"/>
</dbReference>
<evidence type="ECO:0000256" key="2">
    <source>
        <dbReference type="ARBA" id="ARBA00023125"/>
    </source>
</evidence>
<dbReference type="GO" id="GO:0003700">
    <property type="term" value="F:DNA-binding transcription factor activity"/>
    <property type="evidence" value="ECO:0007669"/>
    <property type="project" value="InterPro"/>
</dbReference>
<dbReference type="Pfam" id="PF19361">
    <property type="entry name" value="DUF5937"/>
    <property type="match status" value="1"/>
</dbReference>
<dbReference type="PANTHER" id="PTHR33154:SF33">
    <property type="entry name" value="TRANSCRIPTIONAL REPRESSOR SDPR"/>
    <property type="match status" value="1"/>
</dbReference>
<dbReference type="CDD" id="cd00090">
    <property type="entry name" value="HTH_ARSR"/>
    <property type="match status" value="1"/>
</dbReference>